<name>A0ABW6SS01_9ACTN</name>
<evidence type="ECO:0000259" key="4">
    <source>
        <dbReference type="Pfam" id="PF00561"/>
    </source>
</evidence>
<keyword evidence="6" id="KW-1185">Reference proteome</keyword>
<dbReference type="PRINTS" id="PR00793">
    <property type="entry name" value="PROAMNOPTASE"/>
</dbReference>
<sequence>MTGPRDSAGGPPPTPGVRASMRFVRFAVLCGLLCLLQVASVVVLVASFHQPWTALAGAWTVSCAAAILIAKWRVSRARDSARRRPLVDAARLVAISTAVSLGLFMWPGVSTPDVRPDHRATRLRVAGGELAVRTIRATVQKRPPLVALHGGPGVPFTEAEERALSGLAVDRDIVIYDQIGVGDSSRLSEPHEYSLRRAVDDLGAVVAATGMPKVSILGYSWGAQVATVYAAEHPDRVAELVLMSPGFFPWQGRPLRPGLPQSRLTLPQKAYAYGLAVKPRNLFVYVLVGADPDVARWFASDAEMDARFAELFAASEPATFCDRRGRSAKPSGLGFYASQVPQQHPGLDGVTRAEVPGLGSVRTLILRGSCDYIPMSAANDYRDVMPGSRLVDVRDAGHALLEDAGPEVVATVRAFLQTPSQP</sequence>
<evidence type="ECO:0000256" key="2">
    <source>
        <dbReference type="ARBA" id="ARBA00022801"/>
    </source>
</evidence>
<keyword evidence="3" id="KW-0472">Membrane</keyword>
<evidence type="ECO:0000256" key="3">
    <source>
        <dbReference type="SAM" id="Phobius"/>
    </source>
</evidence>
<protein>
    <submittedName>
        <fullName evidence="5">Alpha/beta hydrolase</fullName>
    </submittedName>
</protein>
<keyword evidence="3" id="KW-1133">Transmembrane helix</keyword>
<dbReference type="SUPFAM" id="SSF53474">
    <property type="entry name" value="alpha/beta-Hydrolases"/>
    <property type="match status" value="1"/>
</dbReference>
<organism evidence="5 6">
    <name type="scientific">Microtetraspora malaysiensis</name>
    <dbReference type="NCBI Taxonomy" id="161358"/>
    <lineage>
        <taxon>Bacteria</taxon>
        <taxon>Bacillati</taxon>
        <taxon>Actinomycetota</taxon>
        <taxon>Actinomycetes</taxon>
        <taxon>Streptosporangiales</taxon>
        <taxon>Streptosporangiaceae</taxon>
        <taxon>Microtetraspora</taxon>
    </lineage>
</organism>
<comment type="similarity">
    <text evidence="1">Belongs to the peptidase S33 family.</text>
</comment>
<dbReference type="Gene3D" id="3.40.50.1820">
    <property type="entry name" value="alpha/beta hydrolase"/>
    <property type="match status" value="1"/>
</dbReference>
<dbReference type="Pfam" id="PF00561">
    <property type="entry name" value="Abhydrolase_1"/>
    <property type="match status" value="1"/>
</dbReference>
<dbReference type="InterPro" id="IPR029058">
    <property type="entry name" value="AB_hydrolase_fold"/>
</dbReference>
<dbReference type="PANTHER" id="PTHR43798">
    <property type="entry name" value="MONOACYLGLYCEROL LIPASE"/>
    <property type="match status" value="1"/>
</dbReference>
<comment type="caution">
    <text evidence="5">The sequence shown here is derived from an EMBL/GenBank/DDBJ whole genome shotgun (WGS) entry which is preliminary data.</text>
</comment>
<dbReference type="Proteomes" id="UP001602013">
    <property type="component" value="Unassembled WGS sequence"/>
</dbReference>
<dbReference type="GO" id="GO:0016787">
    <property type="term" value="F:hydrolase activity"/>
    <property type="evidence" value="ECO:0007669"/>
    <property type="project" value="UniProtKB-KW"/>
</dbReference>
<dbReference type="InterPro" id="IPR002410">
    <property type="entry name" value="Peptidase_S33"/>
</dbReference>
<reference evidence="5 6" key="1">
    <citation type="submission" date="2024-10" db="EMBL/GenBank/DDBJ databases">
        <title>The Natural Products Discovery Center: Release of the First 8490 Sequenced Strains for Exploring Actinobacteria Biosynthetic Diversity.</title>
        <authorList>
            <person name="Kalkreuter E."/>
            <person name="Kautsar S.A."/>
            <person name="Yang D."/>
            <person name="Bader C.D."/>
            <person name="Teijaro C.N."/>
            <person name="Fluegel L."/>
            <person name="Davis C.M."/>
            <person name="Simpson J.R."/>
            <person name="Lauterbach L."/>
            <person name="Steele A.D."/>
            <person name="Gui C."/>
            <person name="Meng S."/>
            <person name="Li G."/>
            <person name="Viehrig K."/>
            <person name="Ye F."/>
            <person name="Su P."/>
            <person name="Kiefer A.F."/>
            <person name="Nichols A."/>
            <person name="Cepeda A.J."/>
            <person name="Yan W."/>
            <person name="Fan B."/>
            <person name="Jiang Y."/>
            <person name="Adhikari A."/>
            <person name="Zheng C.-J."/>
            <person name="Schuster L."/>
            <person name="Cowan T.M."/>
            <person name="Smanski M.J."/>
            <person name="Chevrette M.G."/>
            <person name="De Carvalho L.P.S."/>
            <person name="Shen B."/>
        </authorList>
    </citation>
    <scope>NUCLEOTIDE SEQUENCE [LARGE SCALE GENOMIC DNA]</scope>
    <source>
        <strain evidence="5 6">NPDC002173</strain>
    </source>
</reference>
<keyword evidence="3" id="KW-0812">Transmembrane</keyword>
<dbReference type="InterPro" id="IPR050266">
    <property type="entry name" value="AB_hydrolase_sf"/>
</dbReference>
<feature type="transmembrane region" description="Helical" evidence="3">
    <location>
        <begin position="90"/>
        <end position="109"/>
    </location>
</feature>
<proteinExistence type="inferred from homology"/>
<dbReference type="EMBL" id="JBIASD010000012">
    <property type="protein sequence ID" value="MFF3667751.1"/>
    <property type="molecule type" value="Genomic_DNA"/>
</dbReference>
<dbReference type="PRINTS" id="PR00111">
    <property type="entry name" value="ABHYDROLASE"/>
</dbReference>
<feature type="transmembrane region" description="Helical" evidence="3">
    <location>
        <begin position="52"/>
        <end position="70"/>
    </location>
</feature>
<evidence type="ECO:0000313" key="6">
    <source>
        <dbReference type="Proteomes" id="UP001602013"/>
    </source>
</evidence>
<dbReference type="PANTHER" id="PTHR43798:SF5">
    <property type="entry name" value="MONOACYLGLYCEROL LIPASE ABHD6"/>
    <property type="match status" value="1"/>
</dbReference>
<evidence type="ECO:0000256" key="1">
    <source>
        <dbReference type="ARBA" id="ARBA00010088"/>
    </source>
</evidence>
<gene>
    <name evidence="5" type="ORF">ACFYXI_19340</name>
</gene>
<evidence type="ECO:0000313" key="5">
    <source>
        <dbReference type="EMBL" id="MFF3667751.1"/>
    </source>
</evidence>
<feature type="domain" description="AB hydrolase-1" evidence="4">
    <location>
        <begin position="143"/>
        <end position="403"/>
    </location>
</feature>
<feature type="transmembrane region" description="Helical" evidence="3">
    <location>
        <begin position="26"/>
        <end position="46"/>
    </location>
</feature>
<accession>A0ABW6SS01</accession>
<dbReference type="RefSeq" id="WP_387412893.1">
    <property type="nucleotide sequence ID" value="NZ_JBIASD010000012.1"/>
</dbReference>
<keyword evidence="2 5" id="KW-0378">Hydrolase</keyword>
<dbReference type="InterPro" id="IPR000073">
    <property type="entry name" value="AB_hydrolase_1"/>
</dbReference>